<protein>
    <submittedName>
        <fullName evidence="3">Heterokaryon incompatibility protein-domain-containing protein</fullName>
    </submittedName>
</protein>
<dbReference type="InterPro" id="IPR010730">
    <property type="entry name" value="HET"/>
</dbReference>
<reference evidence="3" key="1">
    <citation type="journal article" date="2020" name="Stud. Mycol.">
        <title>101 Dothideomycetes genomes: a test case for predicting lifestyles and emergence of pathogens.</title>
        <authorList>
            <person name="Haridas S."/>
            <person name="Albert R."/>
            <person name="Binder M."/>
            <person name="Bloem J."/>
            <person name="Labutti K."/>
            <person name="Salamov A."/>
            <person name="Andreopoulos B."/>
            <person name="Baker S."/>
            <person name="Barry K."/>
            <person name="Bills G."/>
            <person name="Bluhm B."/>
            <person name="Cannon C."/>
            <person name="Castanera R."/>
            <person name="Culley D."/>
            <person name="Daum C."/>
            <person name="Ezra D."/>
            <person name="Gonzalez J."/>
            <person name="Henrissat B."/>
            <person name="Kuo A."/>
            <person name="Liang C."/>
            <person name="Lipzen A."/>
            <person name="Lutzoni F."/>
            <person name="Magnuson J."/>
            <person name="Mondo S."/>
            <person name="Nolan M."/>
            <person name="Ohm R."/>
            <person name="Pangilinan J."/>
            <person name="Park H.-J."/>
            <person name="Ramirez L."/>
            <person name="Alfaro M."/>
            <person name="Sun H."/>
            <person name="Tritt A."/>
            <person name="Yoshinaga Y."/>
            <person name="Zwiers L.-H."/>
            <person name="Turgeon B."/>
            <person name="Goodwin S."/>
            <person name="Spatafora J."/>
            <person name="Crous P."/>
            <person name="Grigoriev I."/>
        </authorList>
    </citation>
    <scope>NUCLEOTIDE SEQUENCE</scope>
    <source>
        <strain evidence="3">CBS 627.86</strain>
    </source>
</reference>
<accession>A0A6A5ZJR6</accession>
<dbReference type="AlphaFoldDB" id="A0A6A5ZJR6"/>
<dbReference type="Pfam" id="PF06985">
    <property type="entry name" value="HET"/>
    <property type="match status" value="1"/>
</dbReference>
<sequence length="740" mass="85564">METWDQILARERRGRQKARRRMAHRFGVNIFARIWIRSQRLLDIKTWYLRRKALSSSRKYRPLSDGMIRLLRIQPGHAMNTIECVFSYAHLSSAGDYAALSYTWGQNAPSVPILINGSVTLVSENLYLALLHLRKRTVTTLWVDGICINQDDIAERAKQVGCMKDIYERAAIVFIWLGESNKLSERGFNELQNLTTLLDWDDAVSHREFDQDRMKQDPNKWRAISDVLYRPWFRRLWVIQEALSARKALMVCGKDALDLDLFLKLINSMIKAEALRRVMRHHPSGHEVSEGTMQVAFSQLQFLVKASYESIYLFAEHKFRSTLLNYLAETRWAEATDPRDRVFGILSLAGDSRSLGHWNTEKETFPRWIPFKPDYTLSKEEVFIDATKAILCSTGSLEVLRFARYTFGKSNRLPSWVPDWSSKEPHDVPDYQTLGPSSEKREPYWRSTRTTSATTLNTSPIRSEITWYCGPSYSFGSRNTLIVKGFQFDTIKVVSRHAHPDMNILSFFDSYSKDEMKPLDQMQRVLENSYQWIEECIPLAAQCHPYPTGENIWTSLWSTLNGDSTQESEITLDIGDKLLEHKRRVQSKFTALKKHLMPGQAVPPGPLSEFAMKAALSNLEYSVSQLPSIGRSCYSKQFAVTRGRYMGLVPDVARAGDIVCVFYGCEMPVILRRYGRKDYRFIGHCKIQGFDFDDAVVESSLVHRKRGKRKKGDFDFSIYNENMKRKVYVALKKTRHFTLV</sequence>
<gene>
    <name evidence="3" type="ORF">BDV96DRAFT_343715</name>
</gene>
<dbReference type="Proteomes" id="UP000799770">
    <property type="component" value="Unassembled WGS sequence"/>
</dbReference>
<feature type="domain" description="Heterokaryon incompatibility" evidence="2">
    <location>
        <begin position="97"/>
        <end position="241"/>
    </location>
</feature>
<feature type="region of interest" description="Disordered" evidence="1">
    <location>
        <begin position="427"/>
        <end position="449"/>
    </location>
</feature>
<dbReference type="EMBL" id="ML977315">
    <property type="protein sequence ID" value="KAF2119366.1"/>
    <property type="molecule type" value="Genomic_DNA"/>
</dbReference>
<dbReference type="PANTHER" id="PTHR24148">
    <property type="entry name" value="ANKYRIN REPEAT DOMAIN-CONTAINING PROTEIN 39 HOMOLOG-RELATED"/>
    <property type="match status" value="1"/>
</dbReference>
<organism evidence="3 4">
    <name type="scientific">Lophiotrema nucula</name>
    <dbReference type="NCBI Taxonomy" id="690887"/>
    <lineage>
        <taxon>Eukaryota</taxon>
        <taxon>Fungi</taxon>
        <taxon>Dikarya</taxon>
        <taxon>Ascomycota</taxon>
        <taxon>Pezizomycotina</taxon>
        <taxon>Dothideomycetes</taxon>
        <taxon>Pleosporomycetidae</taxon>
        <taxon>Pleosporales</taxon>
        <taxon>Lophiotremataceae</taxon>
        <taxon>Lophiotrema</taxon>
    </lineage>
</organism>
<evidence type="ECO:0000313" key="3">
    <source>
        <dbReference type="EMBL" id="KAF2119366.1"/>
    </source>
</evidence>
<evidence type="ECO:0000313" key="4">
    <source>
        <dbReference type="Proteomes" id="UP000799770"/>
    </source>
</evidence>
<evidence type="ECO:0000256" key="1">
    <source>
        <dbReference type="SAM" id="MobiDB-lite"/>
    </source>
</evidence>
<dbReference type="PANTHER" id="PTHR24148:SF73">
    <property type="entry name" value="HET DOMAIN PROTEIN (AFU_ORTHOLOGUE AFUA_8G01020)"/>
    <property type="match status" value="1"/>
</dbReference>
<dbReference type="OrthoDB" id="3557394at2759"/>
<dbReference type="InterPro" id="IPR052895">
    <property type="entry name" value="HetReg/Transcr_Mod"/>
</dbReference>
<evidence type="ECO:0000259" key="2">
    <source>
        <dbReference type="Pfam" id="PF06985"/>
    </source>
</evidence>
<proteinExistence type="predicted"/>
<keyword evidence="4" id="KW-1185">Reference proteome</keyword>
<name>A0A6A5ZJR6_9PLEO</name>